<evidence type="ECO:0000256" key="1">
    <source>
        <dbReference type="SAM" id="Phobius"/>
    </source>
</evidence>
<sequence length="146" mass="16446">MVFIRFLSNINFNNFPPNKYKMSYQDLIPLVLTEIVGDFGYKVFANQGGALPFATGTIGYVGVVYFLIRSLQGSNVLTINAAWDGISALLESIAAYIFLGERLEYHYEYIGIILIILGLLTLKIPFLRKKKFHFPKILGFISGPDK</sequence>
<keyword evidence="1" id="KW-0812">Transmembrane</keyword>
<keyword evidence="1" id="KW-0472">Membrane</keyword>
<evidence type="ECO:0000313" key="2">
    <source>
        <dbReference type="EMBL" id="QHT19589.1"/>
    </source>
</evidence>
<organism evidence="2">
    <name type="scientific">viral metagenome</name>
    <dbReference type="NCBI Taxonomy" id="1070528"/>
    <lineage>
        <taxon>unclassified sequences</taxon>
        <taxon>metagenomes</taxon>
        <taxon>organismal metagenomes</taxon>
    </lineage>
</organism>
<reference evidence="2" key="1">
    <citation type="journal article" date="2020" name="Nature">
        <title>Giant virus diversity and host interactions through global metagenomics.</title>
        <authorList>
            <person name="Schulz F."/>
            <person name="Roux S."/>
            <person name="Paez-Espino D."/>
            <person name="Jungbluth S."/>
            <person name="Walsh D.A."/>
            <person name="Denef V.J."/>
            <person name="McMahon K.D."/>
            <person name="Konstantinidis K.T."/>
            <person name="Eloe-Fadrosh E.A."/>
            <person name="Kyrpides N.C."/>
            <person name="Woyke T."/>
        </authorList>
    </citation>
    <scope>NUCLEOTIDE SEQUENCE</scope>
    <source>
        <strain evidence="2">GVMAG-M-3300023174-5</strain>
    </source>
</reference>
<keyword evidence="1" id="KW-1133">Transmembrane helix</keyword>
<feature type="transmembrane region" description="Helical" evidence="1">
    <location>
        <begin position="80"/>
        <end position="99"/>
    </location>
</feature>
<accession>A0A6C0DU80</accession>
<feature type="transmembrane region" description="Helical" evidence="1">
    <location>
        <begin position="105"/>
        <end position="126"/>
    </location>
</feature>
<dbReference type="EMBL" id="MN739668">
    <property type="protein sequence ID" value="QHT19589.1"/>
    <property type="molecule type" value="Genomic_DNA"/>
</dbReference>
<dbReference type="InterPro" id="IPR037185">
    <property type="entry name" value="EmrE-like"/>
</dbReference>
<dbReference type="GO" id="GO:0005886">
    <property type="term" value="C:plasma membrane"/>
    <property type="evidence" value="ECO:0007669"/>
    <property type="project" value="InterPro"/>
</dbReference>
<dbReference type="Pfam" id="PF00893">
    <property type="entry name" value="Multi_Drug_Res"/>
    <property type="match status" value="1"/>
</dbReference>
<proteinExistence type="predicted"/>
<name>A0A6C0DU80_9ZZZZ</name>
<dbReference type="SUPFAM" id="SSF103481">
    <property type="entry name" value="Multidrug resistance efflux transporter EmrE"/>
    <property type="match status" value="1"/>
</dbReference>
<dbReference type="GO" id="GO:0022857">
    <property type="term" value="F:transmembrane transporter activity"/>
    <property type="evidence" value="ECO:0007669"/>
    <property type="project" value="InterPro"/>
</dbReference>
<feature type="transmembrane region" description="Helical" evidence="1">
    <location>
        <begin position="49"/>
        <end position="68"/>
    </location>
</feature>
<dbReference type="InterPro" id="IPR045324">
    <property type="entry name" value="Small_multidrug_res"/>
</dbReference>
<protein>
    <recommendedName>
        <fullName evidence="3">EamA domain-containing protein</fullName>
    </recommendedName>
</protein>
<dbReference type="AlphaFoldDB" id="A0A6C0DU80"/>
<dbReference type="Gene3D" id="1.10.3730.20">
    <property type="match status" value="1"/>
</dbReference>
<evidence type="ECO:0008006" key="3">
    <source>
        <dbReference type="Google" id="ProtNLM"/>
    </source>
</evidence>